<protein>
    <recommendedName>
        <fullName evidence="4">protein disulfide-isomerase</fullName>
        <ecNumber evidence="4">5.3.4.1</ecNumber>
    </recommendedName>
</protein>
<dbReference type="InterPro" id="IPR036249">
    <property type="entry name" value="Thioredoxin-like_sf"/>
</dbReference>
<dbReference type="PANTHER" id="PTHR18929">
    <property type="entry name" value="PROTEIN DISULFIDE ISOMERASE"/>
    <property type="match status" value="1"/>
</dbReference>
<dbReference type="NCBIfam" id="TIGR01126">
    <property type="entry name" value="pdi_dom"/>
    <property type="match status" value="1"/>
</dbReference>
<dbReference type="GO" id="GO:0003756">
    <property type="term" value="F:protein disulfide isomerase activity"/>
    <property type="evidence" value="ECO:0007669"/>
    <property type="project" value="UniProtKB-EC"/>
</dbReference>
<dbReference type="Pfam" id="PF00085">
    <property type="entry name" value="Thioredoxin"/>
    <property type="match status" value="1"/>
</dbReference>
<organism evidence="13">
    <name type="scientific">Timema genevievae</name>
    <name type="common">Walking stick</name>
    <dbReference type="NCBI Taxonomy" id="629358"/>
    <lineage>
        <taxon>Eukaryota</taxon>
        <taxon>Metazoa</taxon>
        <taxon>Ecdysozoa</taxon>
        <taxon>Arthropoda</taxon>
        <taxon>Hexapoda</taxon>
        <taxon>Insecta</taxon>
        <taxon>Pterygota</taxon>
        <taxon>Neoptera</taxon>
        <taxon>Polyneoptera</taxon>
        <taxon>Phasmatodea</taxon>
        <taxon>Timematodea</taxon>
        <taxon>Timematoidea</taxon>
        <taxon>Timematidae</taxon>
        <taxon>Timema</taxon>
    </lineage>
</organism>
<gene>
    <name evidence="13" type="ORF">TGEB3V08_LOCUS11246</name>
</gene>
<evidence type="ECO:0000256" key="3">
    <source>
        <dbReference type="ARBA" id="ARBA00006347"/>
    </source>
</evidence>
<evidence type="ECO:0000259" key="12">
    <source>
        <dbReference type="PROSITE" id="PS51352"/>
    </source>
</evidence>
<dbReference type="Pfam" id="PF13848">
    <property type="entry name" value="Thioredoxin_6"/>
    <property type="match status" value="1"/>
</dbReference>
<comment type="catalytic activity">
    <reaction evidence="1">
        <text>Catalyzes the rearrangement of -S-S- bonds in proteins.</text>
        <dbReference type="EC" id="5.3.4.1"/>
    </reaction>
</comment>
<evidence type="ECO:0000256" key="1">
    <source>
        <dbReference type="ARBA" id="ARBA00001182"/>
    </source>
</evidence>
<keyword evidence="5" id="KW-0732">Signal</keyword>
<dbReference type="InterPro" id="IPR005788">
    <property type="entry name" value="PDI_thioredoxin-like_dom"/>
</dbReference>
<evidence type="ECO:0000256" key="10">
    <source>
        <dbReference type="ARBA" id="ARBA00023284"/>
    </source>
</evidence>
<dbReference type="EC" id="5.3.4.1" evidence="4"/>
<dbReference type="PRINTS" id="PR00421">
    <property type="entry name" value="THIOREDOXIN"/>
</dbReference>
<dbReference type="InterPro" id="IPR013766">
    <property type="entry name" value="Thioredoxin_domain"/>
</dbReference>
<comment type="subcellular location">
    <subcellularLocation>
        <location evidence="2">Endoplasmic reticulum lumen</location>
    </subcellularLocation>
</comment>
<evidence type="ECO:0000256" key="6">
    <source>
        <dbReference type="ARBA" id="ARBA00022737"/>
    </source>
</evidence>
<keyword evidence="6" id="KW-0677">Repeat</keyword>
<proteinExistence type="inferred from homology"/>
<sequence>MRKGQQGELFYSLNFFLISGTNYWRNRILKVAKGFTDSFSFAISSKDDFQHELNEFGHDYVKGDKPVVFARNEKNQKFIMDGEFTTDSFEKFLTSLKAGELEPYLKSEPVPDSNDGPVKVAVGRNFDEVVTDNGKDTLIEFYAPWCGHCKKLAPIYDELGEKLKDEDVAIVKMDANSNDVSGPYEVRGFPTLYWAPKDKKNSPVKYEGGREVDDFIKYIAKHATNELKGWDRKGKPKKKEEL</sequence>
<evidence type="ECO:0000256" key="4">
    <source>
        <dbReference type="ARBA" id="ARBA00012723"/>
    </source>
</evidence>
<dbReference type="PROSITE" id="PS00194">
    <property type="entry name" value="THIOREDOXIN_1"/>
    <property type="match status" value="1"/>
</dbReference>
<feature type="domain" description="Thioredoxin" evidence="12">
    <location>
        <begin position="96"/>
        <end position="224"/>
    </location>
</feature>
<evidence type="ECO:0000256" key="2">
    <source>
        <dbReference type="ARBA" id="ARBA00004319"/>
    </source>
</evidence>
<dbReference type="GO" id="GO:0005788">
    <property type="term" value="C:endoplasmic reticulum lumen"/>
    <property type="evidence" value="ECO:0007669"/>
    <property type="project" value="UniProtKB-SubCell"/>
</dbReference>
<dbReference type="FunFam" id="3.40.30.10:FF:000054">
    <property type="entry name" value="Disulfide-isomerase A3"/>
    <property type="match status" value="1"/>
</dbReference>
<keyword evidence="8" id="KW-1015">Disulfide bond</keyword>
<dbReference type="PROSITE" id="PS51352">
    <property type="entry name" value="THIOREDOXIN_2"/>
    <property type="match status" value="1"/>
</dbReference>
<dbReference type="GO" id="GO:0034976">
    <property type="term" value="P:response to endoplasmic reticulum stress"/>
    <property type="evidence" value="ECO:0007669"/>
    <property type="project" value="TreeGrafter"/>
</dbReference>
<dbReference type="InterPro" id="IPR017937">
    <property type="entry name" value="Thioredoxin_CS"/>
</dbReference>
<evidence type="ECO:0000256" key="7">
    <source>
        <dbReference type="ARBA" id="ARBA00022824"/>
    </source>
</evidence>
<dbReference type="SUPFAM" id="SSF52833">
    <property type="entry name" value="Thioredoxin-like"/>
    <property type="match status" value="1"/>
</dbReference>
<accession>A0A7R9K8U8</accession>
<dbReference type="PANTHER" id="PTHR18929:SF132">
    <property type="entry name" value="PROTEIN DISULFIDE-ISOMERASE A3"/>
    <property type="match status" value="1"/>
</dbReference>
<keyword evidence="10" id="KW-0676">Redox-active center</keyword>
<dbReference type="EMBL" id="OE848785">
    <property type="protein sequence ID" value="CAD7613188.1"/>
    <property type="molecule type" value="Genomic_DNA"/>
</dbReference>
<evidence type="ECO:0000313" key="13">
    <source>
        <dbReference type="EMBL" id="CAD7613188.1"/>
    </source>
</evidence>
<keyword evidence="7" id="KW-0256">Endoplasmic reticulum</keyword>
<dbReference type="AlphaFoldDB" id="A0A7R9K8U8"/>
<comment type="similarity">
    <text evidence="3 11">Belongs to the protein disulfide isomerase family.</text>
</comment>
<dbReference type="Gene3D" id="3.40.30.10">
    <property type="entry name" value="Glutaredoxin"/>
    <property type="match status" value="2"/>
</dbReference>
<evidence type="ECO:0000256" key="8">
    <source>
        <dbReference type="ARBA" id="ARBA00023157"/>
    </source>
</evidence>
<reference evidence="13" key="1">
    <citation type="submission" date="2020-11" db="EMBL/GenBank/DDBJ databases">
        <authorList>
            <person name="Tran Van P."/>
        </authorList>
    </citation>
    <scope>NUCLEOTIDE SEQUENCE</scope>
</reference>
<evidence type="ECO:0000256" key="5">
    <source>
        <dbReference type="ARBA" id="ARBA00022729"/>
    </source>
</evidence>
<evidence type="ECO:0000256" key="9">
    <source>
        <dbReference type="ARBA" id="ARBA00023235"/>
    </source>
</evidence>
<name>A0A7R9K8U8_TIMGE</name>
<dbReference type="CDD" id="cd02995">
    <property type="entry name" value="PDI_a_PDI_a'_C"/>
    <property type="match status" value="1"/>
</dbReference>
<keyword evidence="9" id="KW-0413">Isomerase</keyword>
<dbReference type="FunFam" id="3.40.30.10:FF:000045">
    <property type="entry name" value="Disulfide-isomerase A3"/>
    <property type="match status" value="1"/>
</dbReference>
<dbReference type="GO" id="GO:0006457">
    <property type="term" value="P:protein folding"/>
    <property type="evidence" value="ECO:0007669"/>
    <property type="project" value="TreeGrafter"/>
</dbReference>
<evidence type="ECO:0000256" key="11">
    <source>
        <dbReference type="RuleBase" id="RU004208"/>
    </source>
</evidence>